<dbReference type="EMBL" id="BMOR01000018">
    <property type="protein sequence ID" value="GGN43450.1"/>
    <property type="molecule type" value="Genomic_DNA"/>
</dbReference>
<accession>A0ABQ2JE36</accession>
<evidence type="ECO:0000313" key="3">
    <source>
        <dbReference type="Proteomes" id="UP000645517"/>
    </source>
</evidence>
<protein>
    <submittedName>
        <fullName evidence="2">Uncharacterized protein</fullName>
    </submittedName>
</protein>
<evidence type="ECO:0000256" key="1">
    <source>
        <dbReference type="SAM" id="MobiDB-lite"/>
    </source>
</evidence>
<name>A0ABQ2JE36_9DEIO</name>
<comment type="caution">
    <text evidence="2">The sequence shown here is derived from an EMBL/GenBank/DDBJ whole genome shotgun (WGS) entry which is preliminary data.</text>
</comment>
<organism evidence="2 3">
    <name type="scientific">Deinococcus daejeonensis</name>
    <dbReference type="NCBI Taxonomy" id="1007098"/>
    <lineage>
        <taxon>Bacteria</taxon>
        <taxon>Thermotogati</taxon>
        <taxon>Deinococcota</taxon>
        <taxon>Deinococci</taxon>
        <taxon>Deinococcales</taxon>
        <taxon>Deinococcaceae</taxon>
        <taxon>Deinococcus</taxon>
    </lineage>
</organism>
<gene>
    <name evidence="2" type="ORF">GCM10010842_30980</name>
</gene>
<sequence>MAGAVTVGSGAGSGAGAGVGVGAVDSATVGAGRRSVPSSRPVLTMAAAPTTHRQGMGGRGRRAPLVLIDRQVAVQEGRVVGGKWHEQAQRDVAHATGSGASCGAGRD</sequence>
<evidence type="ECO:0000313" key="2">
    <source>
        <dbReference type="EMBL" id="GGN43450.1"/>
    </source>
</evidence>
<proteinExistence type="predicted"/>
<feature type="region of interest" description="Disordered" evidence="1">
    <location>
        <begin position="30"/>
        <end position="59"/>
    </location>
</feature>
<reference evidence="3" key="1">
    <citation type="journal article" date="2019" name="Int. J. Syst. Evol. Microbiol.">
        <title>The Global Catalogue of Microorganisms (GCM) 10K type strain sequencing project: providing services to taxonomists for standard genome sequencing and annotation.</title>
        <authorList>
            <consortium name="The Broad Institute Genomics Platform"/>
            <consortium name="The Broad Institute Genome Sequencing Center for Infectious Disease"/>
            <person name="Wu L."/>
            <person name="Ma J."/>
        </authorList>
    </citation>
    <scope>NUCLEOTIDE SEQUENCE [LARGE SCALE GENOMIC DNA]</scope>
    <source>
        <strain evidence="3">JCM 16918</strain>
    </source>
</reference>
<dbReference type="Proteomes" id="UP000645517">
    <property type="component" value="Unassembled WGS sequence"/>
</dbReference>
<keyword evidence="3" id="KW-1185">Reference proteome</keyword>